<comment type="caution">
    <text evidence="1">The sequence shown here is derived from an EMBL/GenBank/DDBJ whole genome shotgun (WGS) entry which is preliminary data.</text>
</comment>
<dbReference type="Proteomes" id="UP000193642">
    <property type="component" value="Unassembled WGS sequence"/>
</dbReference>
<dbReference type="AlphaFoldDB" id="A0A1Y2BWL4"/>
<dbReference type="CDD" id="cd12148">
    <property type="entry name" value="fungal_TF_MHR"/>
    <property type="match status" value="1"/>
</dbReference>
<sequence length="579" mass="65852">MAALAAKPKEFPVYISLHPTIEGWIAGTTKALSPENVPQIDVAGSLQPGIHSQTNNTDTSWTKFGAYSSNPQWSSRPSHYWYNTPQSLQLQMQAMETSLLDQEASNWEIQDPDLMPTVKDWNLCYRYLTKGGTLPYPQSISHDAESFMLNFFSLPPVYRKHLRFAIVMININAVSGQPVIAMQFLKSGIAMIKQMKLHIDPDDSPWLFHLNLSERQKEDRRRAFWTWFSIFNLLQVVCNHDAYLIDDVIECDKMHPPSQVYDPYPIFTPTPTRQAECRVLQFMVKIKKWFAVPPSNIQTLITDQHTSEYSAKVYSIQGSAPLEVVLHTQRLDAINQNEETAFINKIISSGDERVVSMNMAFETAQSVIHRPILFVTSLKSHHPLLLSPILRHPISNAITKCVEAALRVSTLSELSKTLRKLKLELTPVNYSIESFLSVLWLFWFVTCKMDPAWWEFTETRILDAVGLRMRLEDMAQSVRNLENGPAGGGYFTPILACMNSMLREIDHVHEFGRVSTNDGVREIELGMRTVSIGGVDDIQESQATEPYVLLGLLGLEVAGGIRFKGRSEDSWRLFWKLNA</sequence>
<gene>
    <name evidence="1" type="ORF">BCR33DRAFT_768870</name>
</gene>
<dbReference type="EMBL" id="MCGO01000041">
    <property type="protein sequence ID" value="ORY39146.1"/>
    <property type="molecule type" value="Genomic_DNA"/>
</dbReference>
<keyword evidence="2" id="KW-1185">Reference proteome</keyword>
<evidence type="ECO:0000313" key="1">
    <source>
        <dbReference type="EMBL" id="ORY39146.1"/>
    </source>
</evidence>
<protein>
    <recommendedName>
        <fullName evidence="3">Transcription factor domain-containing protein</fullName>
    </recommendedName>
</protein>
<reference evidence="1 2" key="1">
    <citation type="submission" date="2016-07" db="EMBL/GenBank/DDBJ databases">
        <title>Pervasive Adenine N6-methylation of Active Genes in Fungi.</title>
        <authorList>
            <consortium name="DOE Joint Genome Institute"/>
            <person name="Mondo S.J."/>
            <person name="Dannebaum R.O."/>
            <person name="Kuo R.C."/>
            <person name="Labutti K."/>
            <person name="Haridas S."/>
            <person name="Kuo A."/>
            <person name="Salamov A."/>
            <person name="Ahrendt S.R."/>
            <person name="Lipzen A."/>
            <person name="Sullivan W."/>
            <person name="Andreopoulos W.B."/>
            <person name="Clum A."/>
            <person name="Lindquist E."/>
            <person name="Daum C."/>
            <person name="Ramamoorthy G.K."/>
            <person name="Gryganskyi A."/>
            <person name="Culley D."/>
            <person name="Magnuson J.K."/>
            <person name="James T.Y."/>
            <person name="O'Malley M.A."/>
            <person name="Stajich J.E."/>
            <person name="Spatafora J.W."/>
            <person name="Visel A."/>
            <person name="Grigoriev I.V."/>
        </authorList>
    </citation>
    <scope>NUCLEOTIDE SEQUENCE [LARGE SCALE GENOMIC DNA]</scope>
    <source>
        <strain evidence="1 2">JEL800</strain>
    </source>
</reference>
<accession>A0A1Y2BWL4</accession>
<evidence type="ECO:0000313" key="2">
    <source>
        <dbReference type="Proteomes" id="UP000193642"/>
    </source>
</evidence>
<proteinExistence type="predicted"/>
<name>A0A1Y2BWL4_9FUNG</name>
<organism evidence="1 2">
    <name type="scientific">Rhizoclosmatium globosum</name>
    <dbReference type="NCBI Taxonomy" id="329046"/>
    <lineage>
        <taxon>Eukaryota</taxon>
        <taxon>Fungi</taxon>
        <taxon>Fungi incertae sedis</taxon>
        <taxon>Chytridiomycota</taxon>
        <taxon>Chytridiomycota incertae sedis</taxon>
        <taxon>Chytridiomycetes</taxon>
        <taxon>Chytridiales</taxon>
        <taxon>Chytriomycetaceae</taxon>
        <taxon>Rhizoclosmatium</taxon>
    </lineage>
</organism>
<evidence type="ECO:0008006" key="3">
    <source>
        <dbReference type="Google" id="ProtNLM"/>
    </source>
</evidence>